<evidence type="ECO:0000256" key="6">
    <source>
        <dbReference type="ARBA" id="ARBA00022723"/>
    </source>
</evidence>
<evidence type="ECO:0000256" key="12">
    <source>
        <dbReference type="SAM" id="MobiDB-lite"/>
    </source>
</evidence>
<comment type="similarity">
    <text evidence="3">Belongs to the SINA (Seven in absentia) family.</text>
</comment>
<evidence type="ECO:0000256" key="11">
    <source>
        <dbReference type="PROSITE-ProRule" id="PRU00455"/>
    </source>
</evidence>
<sequence length="360" mass="40379">MVRFSLEEEGNPIGKKRIRGGGSGEKVCGSASTKKDKKRRDEGEAVPERDEEEDLCVEEEEEEEEEEEKGGDEVDEGVIGEERGQSSGDGNVCVRMDPDILDCSICYEPLRPPIFQCFSSFLFIVSTLFFADRLVLQCQSGHVACSSCCSKLLNKCHLCSQSIGYNRCLILEKVIESIKIACSYAKYGCRKAMSYADKDAHEETCIYAPCSCPVPTCSFCGSREMLSAHFINTHTFSCERFSYNQILKVEFHKTDPFRALYGKDGHLFLLLNNSVANVGNALSMACFRPRSLEHEFLYELTTDKHNSSSLQLKSSITDITEWKGVYPMKVFLLVPHDLCTPVGKIVINVCIRKIKRASIK</sequence>
<evidence type="ECO:0000256" key="8">
    <source>
        <dbReference type="ARBA" id="ARBA00022786"/>
    </source>
</evidence>
<keyword evidence="9" id="KW-0862">Zinc</keyword>
<feature type="region of interest" description="Disordered" evidence="12">
    <location>
        <begin position="1"/>
        <end position="90"/>
    </location>
</feature>
<gene>
    <name evidence="14" type="ORF">C4D60_Mb07t17280</name>
</gene>
<feature type="compositionally biased region" description="Acidic residues" evidence="12">
    <location>
        <begin position="49"/>
        <end position="79"/>
    </location>
</feature>
<comment type="function">
    <text evidence="10">E3 ubiquitin-protein ligase that mediates ubiquitination and subsequent proteasomal degradation of target proteins. E3 ubiquitin ligases accept ubiquitin from an E2 ubiquitin-conjugating enzyme in the form of a thioester and then directly transfers the ubiquitin to targeted substrates. It probably triggers the ubiquitin-mediated degradation of different substrates.</text>
</comment>
<proteinExistence type="inferred from homology"/>
<dbReference type="InterPro" id="IPR013010">
    <property type="entry name" value="Znf_SIAH"/>
</dbReference>
<dbReference type="PANTHER" id="PTHR46632">
    <property type="entry name" value="E3 UBIQUITIN-PROTEIN LIGASE SINA-LIKE 4"/>
    <property type="match status" value="1"/>
</dbReference>
<keyword evidence="8" id="KW-0833">Ubl conjugation pathway</keyword>
<dbReference type="STRING" id="52838.A0A4S8JH73"/>
<accession>A0A4S8JH73</accession>
<evidence type="ECO:0000256" key="7">
    <source>
        <dbReference type="ARBA" id="ARBA00022771"/>
    </source>
</evidence>
<dbReference type="GO" id="GO:0016567">
    <property type="term" value="P:protein ubiquitination"/>
    <property type="evidence" value="ECO:0007669"/>
    <property type="project" value="UniProtKB-UniPathway"/>
</dbReference>
<dbReference type="EMBL" id="PYDT01000005">
    <property type="protein sequence ID" value="THU60869.1"/>
    <property type="molecule type" value="Genomic_DNA"/>
</dbReference>
<evidence type="ECO:0000313" key="14">
    <source>
        <dbReference type="EMBL" id="THU60869.1"/>
    </source>
</evidence>
<dbReference type="EC" id="2.3.2.27" evidence="4"/>
<dbReference type="PANTHER" id="PTHR46632:SF16">
    <property type="entry name" value="E3 UBIQUITIN-PROTEIN LIGASE SINA-LIKE 10"/>
    <property type="match status" value="1"/>
</dbReference>
<dbReference type="Proteomes" id="UP000317650">
    <property type="component" value="Chromosome 7"/>
</dbReference>
<dbReference type="CDD" id="cd16571">
    <property type="entry name" value="RING-HC_SIAHs"/>
    <property type="match status" value="1"/>
</dbReference>
<feature type="domain" description="SIAH-type" evidence="13">
    <location>
        <begin position="177"/>
        <end position="235"/>
    </location>
</feature>
<dbReference type="AlphaFoldDB" id="A0A4S8JH73"/>
<evidence type="ECO:0000256" key="3">
    <source>
        <dbReference type="ARBA" id="ARBA00009119"/>
    </source>
</evidence>
<dbReference type="Gene3D" id="3.30.40.10">
    <property type="entry name" value="Zinc/RING finger domain, C3HC4 (zinc finger)"/>
    <property type="match status" value="1"/>
</dbReference>
<comment type="catalytic activity">
    <reaction evidence="1">
        <text>S-ubiquitinyl-[E2 ubiquitin-conjugating enzyme]-L-cysteine + [acceptor protein]-L-lysine = [E2 ubiquitin-conjugating enzyme]-L-cysteine + N(6)-ubiquitinyl-[acceptor protein]-L-lysine.</text>
        <dbReference type="EC" id="2.3.2.27"/>
    </reaction>
</comment>
<evidence type="ECO:0000256" key="2">
    <source>
        <dbReference type="ARBA" id="ARBA00004906"/>
    </source>
</evidence>
<dbReference type="GO" id="GO:0061630">
    <property type="term" value="F:ubiquitin protein ligase activity"/>
    <property type="evidence" value="ECO:0007669"/>
    <property type="project" value="UniProtKB-EC"/>
</dbReference>
<dbReference type="InterPro" id="IPR044286">
    <property type="entry name" value="SINL_plant"/>
</dbReference>
<evidence type="ECO:0000256" key="1">
    <source>
        <dbReference type="ARBA" id="ARBA00000900"/>
    </source>
</evidence>
<reference evidence="14 15" key="1">
    <citation type="journal article" date="2019" name="Nat. Plants">
        <title>Genome sequencing of Musa balbisiana reveals subgenome evolution and function divergence in polyploid bananas.</title>
        <authorList>
            <person name="Yao X."/>
        </authorList>
    </citation>
    <scope>NUCLEOTIDE SEQUENCE [LARGE SCALE GENOMIC DNA]</scope>
    <source>
        <strain evidence="15">cv. DH-PKW</strain>
        <tissue evidence="14">Leaves</tissue>
    </source>
</reference>
<organism evidence="14 15">
    <name type="scientific">Musa balbisiana</name>
    <name type="common">Banana</name>
    <dbReference type="NCBI Taxonomy" id="52838"/>
    <lineage>
        <taxon>Eukaryota</taxon>
        <taxon>Viridiplantae</taxon>
        <taxon>Streptophyta</taxon>
        <taxon>Embryophyta</taxon>
        <taxon>Tracheophyta</taxon>
        <taxon>Spermatophyta</taxon>
        <taxon>Magnoliopsida</taxon>
        <taxon>Liliopsida</taxon>
        <taxon>Zingiberales</taxon>
        <taxon>Musaceae</taxon>
        <taxon>Musa</taxon>
    </lineage>
</organism>
<feature type="compositionally biased region" description="Basic and acidic residues" evidence="12">
    <location>
        <begin position="39"/>
        <end position="48"/>
    </location>
</feature>
<dbReference type="InterPro" id="IPR013083">
    <property type="entry name" value="Znf_RING/FYVE/PHD"/>
</dbReference>
<dbReference type="GO" id="GO:0008270">
    <property type="term" value="F:zinc ion binding"/>
    <property type="evidence" value="ECO:0007669"/>
    <property type="project" value="UniProtKB-KW"/>
</dbReference>
<evidence type="ECO:0000256" key="4">
    <source>
        <dbReference type="ARBA" id="ARBA00012483"/>
    </source>
</evidence>
<comment type="caution">
    <text evidence="14">The sequence shown here is derived from an EMBL/GenBank/DDBJ whole genome shotgun (WGS) entry which is preliminary data.</text>
</comment>
<dbReference type="FunFam" id="3.30.40.10:FF:000041">
    <property type="entry name" value="E3 ubiquitin-protein ligase SINAT3"/>
    <property type="match status" value="1"/>
</dbReference>
<evidence type="ECO:0000256" key="9">
    <source>
        <dbReference type="ARBA" id="ARBA00022833"/>
    </source>
</evidence>
<name>A0A4S8JH73_MUSBA</name>
<evidence type="ECO:0000256" key="10">
    <source>
        <dbReference type="ARBA" id="ARBA00024004"/>
    </source>
</evidence>
<dbReference type="UniPathway" id="UPA00143"/>
<keyword evidence="15" id="KW-1185">Reference proteome</keyword>
<comment type="pathway">
    <text evidence="2">Protein modification; protein ubiquitination.</text>
</comment>
<dbReference type="Pfam" id="PF21361">
    <property type="entry name" value="Sina_ZnF"/>
    <property type="match status" value="1"/>
</dbReference>
<dbReference type="PROSITE" id="PS51081">
    <property type="entry name" value="ZF_SIAH"/>
    <property type="match status" value="1"/>
</dbReference>
<evidence type="ECO:0000259" key="13">
    <source>
        <dbReference type="PROSITE" id="PS51081"/>
    </source>
</evidence>
<protein>
    <recommendedName>
        <fullName evidence="4">RING-type E3 ubiquitin transferase</fullName>
        <ecNumber evidence="4">2.3.2.27</ecNumber>
    </recommendedName>
</protein>
<keyword evidence="7 11" id="KW-0863">Zinc-finger</keyword>
<keyword evidence="6" id="KW-0479">Metal-binding</keyword>
<evidence type="ECO:0000256" key="5">
    <source>
        <dbReference type="ARBA" id="ARBA00022679"/>
    </source>
</evidence>
<keyword evidence="5" id="KW-0808">Transferase</keyword>
<dbReference type="SUPFAM" id="SSF49599">
    <property type="entry name" value="TRAF domain-like"/>
    <property type="match status" value="1"/>
</dbReference>
<evidence type="ECO:0000313" key="15">
    <source>
        <dbReference type="Proteomes" id="UP000317650"/>
    </source>
</evidence>